<proteinExistence type="predicted"/>
<gene>
    <name evidence="2" type="ORF">MCHLO_03651</name>
</gene>
<sequence>MVSPIFASFLPNQQLSSRSKCDGLAAAPAPRVSKISPNEPNSRAIQLDSPEEYSRHSDVNTSLLSLAKRALDQAFS</sequence>
<evidence type="ECO:0000256" key="1">
    <source>
        <dbReference type="SAM" id="MobiDB-lite"/>
    </source>
</evidence>
<keyword evidence="3" id="KW-1185">Reference proteome</keyword>
<organism evidence="2 3">
    <name type="scientific">Mycena chlorophos</name>
    <name type="common">Agaric fungus</name>
    <name type="synonym">Agaricus chlorophos</name>
    <dbReference type="NCBI Taxonomy" id="658473"/>
    <lineage>
        <taxon>Eukaryota</taxon>
        <taxon>Fungi</taxon>
        <taxon>Dikarya</taxon>
        <taxon>Basidiomycota</taxon>
        <taxon>Agaricomycotina</taxon>
        <taxon>Agaricomycetes</taxon>
        <taxon>Agaricomycetidae</taxon>
        <taxon>Agaricales</taxon>
        <taxon>Marasmiineae</taxon>
        <taxon>Mycenaceae</taxon>
        <taxon>Mycena</taxon>
    </lineage>
</organism>
<name>A0ABQ0L4P9_MYCCL</name>
<protein>
    <submittedName>
        <fullName evidence="2">Uncharacterized protein</fullName>
    </submittedName>
</protein>
<evidence type="ECO:0000313" key="2">
    <source>
        <dbReference type="EMBL" id="GAT46111.1"/>
    </source>
</evidence>
<dbReference type="Proteomes" id="UP000815677">
    <property type="component" value="Unassembled WGS sequence"/>
</dbReference>
<feature type="region of interest" description="Disordered" evidence="1">
    <location>
        <begin position="28"/>
        <end position="53"/>
    </location>
</feature>
<evidence type="ECO:0000313" key="3">
    <source>
        <dbReference type="Proteomes" id="UP000815677"/>
    </source>
</evidence>
<dbReference type="EMBL" id="DF842145">
    <property type="protein sequence ID" value="GAT46111.1"/>
    <property type="molecule type" value="Genomic_DNA"/>
</dbReference>
<reference evidence="2" key="1">
    <citation type="submission" date="2014-09" db="EMBL/GenBank/DDBJ databases">
        <title>Genome sequence of the luminous mushroom Mycena chlorophos for searching fungal bioluminescence genes.</title>
        <authorList>
            <person name="Tanaka Y."/>
            <person name="Kasuga D."/>
            <person name="Oba Y."/>
            <person name="Hase S."/>
            <person name="Sato K."/>
            <person name="Oba Y."/>
            <person name="Sakakibara Y."/>
        </authorList>
    </citation>
    <scope>NUCLEOTIDE SEQUENCE</scope>
</reference>
<accession>A0ABQ0L4P9</accession>
<feature type="compositionally biased region" description="Polar residues" evidence="1">
    <location>
        <begin position="35"/>
        <end position="44"/>
    </location>
</feature>